<dbReference type="UniPathway" id="UPA00544"/>
<keyword evidence="1" id="KW-0547">Nucleotide-binding</keyword>
<proteinExistence type="inferred from homology"/>
<comment type="function">
    <text evidence="1">Catalyzes the specific phosphorylation of 1,6-anhydro-N-acetylmuramic acid (anhMurNAc) with the simultaneous cleavage of the 1,6-anhydro ring, generating MurNAc-6-P. Is required for the utilization of anhMurNAc either imported from the medium or derived from its own cell wall murein, and thus plays a role in cell wall recycling.</text>
</comment>
<dbReference type="CDD" id="cd24050">
    <property type="entry name" value="ASKHA_NBD_ANMK"/>
    <property type="match status" value="1"/>
</dbReference>
<evidence type="ECO:0000256" key="1">
    <source>
        <dbReference type="HAMAP-Rule" id="MF_01270"/>
    </source>
</evidence>
<evidence type="ECO:0000313" key="2">
    <source>
        <dbReference type="EMBL" id="TKB51825.1"/>
    </source>
</evidence>
<dbReference type="OrthoDB" id="9763949at2"/>
<dbReference type="Proteomes" id="UP000305675">
    <property type="component" value="Unassembled WGS sequence"/>
</dbReference>
<comment type="catalytic activity">
    <reaction evidence="1">
        <text>1,6-anhydro-N-acetyl-beta-muramate + ATP + H2O = N-acetyl-D-muramate 6-phosphate + ADP + H(+)</text>
        <dbReference type="Rhea" id="RHEA:24952"/>
        <dbReference type="ChEBI" id="CHEBI:15377"/>
        <dbReference type="ChEBI" id="CHEBI:15378"/>
        <dbReference type="ChEBI" id="CHEBI:30616"/>
        <dbReference type="ChEBI" id="CHEBI:58690"/>
        <dbReference type="ChEBI" id="CHEBI:58722"/>
        <dbReference type="ChEBI" id="CHEBI:456216"/>
        <dbReference type="EC" id="2.7.1.170"/>
    </reaction>
</comment>
<keyword evidence="1" id="KW-0067">ATP-binding</keyword>
<sequence length="390" mass="41489">MTTKDNLAAKGLSQLYIGIMSGTSVDGIDVALVEIIDGCTRLLHAIEVAFAPKVRQQILALCADQHTSLSALGQLGVTLGRAYGSAVNQLMAERSLKPEQIRAIGCHGQTLFHAPTGSAPFSMQLVNPHELAATTGITTITDFRGMDIALGGQGAPLVPLFHRSLMAESHDDETLVFANIGGMANLSVLAPEFLGFDSGPGNVLLDAWSMHCLGQSFDKDGRLAQQGQVNSQLLSRLLAEPYFAQPAPKSTGRELFSLSWLQQKLDEYRTDHDDELSDADVMATLVALTASTLTEPLQGYPAGRLLLCGGGTRNPALMAALKQALPHWQLQTTTEAGIDSDAMEAMAFAWLAHRCLNRLPATEPSLTGARHSEVAGCITQVGSHPLELGG</sequence>
<dbReference type="GO" id="GO:0005524">
    <property type="term" value="F:ATP binding"/>
    <property type="evidence" value="ECO:0007669"/>
    <property type="project" value="UniProtKB-UniRule"/>
</dbReference>
<dbReference type="PANTHER" id="PTHR30605">
    <property type="entry name" value="ANHYDRO-N-ACETYLMURAMIC ACID KINASE"/>
    <property type="match status" value="1"/>
</dbReference>
<feature type="binding site" evidence="1">
    <location>
        <begin position="22"/>
        <end position="29"/>
    </location>
    <ligand>
        <name>ATP</name>
        <dbReference type="ChEBI" id="CHEBI:30616"/>
    </ligand>
</feature>
<organism evidence="2 3">
    <name type="scientific">Ferrimonas aestuarii</name>
    <dbReference type="NCBI Taxonomy" id="2569539"/>
    <lineage>
        <taxon>Bacteria</taxon>
        <taxon>Pseudomonadati</taxon>
        <taxon>Pseudomonadota</taxon>
        <taxon>Gammaproteobacteria</taxon>
        <taxon>Alteromonadales</taxon>
        <taxon>Ferrimonadaceae</taxon>
        <taxon>Ferrimonas</taxon>
    </lineage>
</organism>
<gene>
    <name evidence="1" type="primary">anmK</name>
    <name evidence="2" type="ORF">FCL42_17380</name>
</gene>
<dbReference type="Gene3D" id="3.30.420.40">
    <property type="match status" value="2"/>
</dbReference>
<keyword evidence="1 2" id="KW-0808">Transferase</keyword>
<comment type="pathway">
    <text evidence="1">Amino-sugar metabolism; 1,6-anhydro-N-acetylmuramate degradation.</text>
</comment>
<dbReference type="GO" id="GO:0009254">
    <property type="term" value="P:peptidoglycan turnover"/>
    <property type="evidence" value="ECO:0007669"/>
    <property type="project" value="UniProtKB-UniRule"/>
</dbReference>
<dbReference type="AlphaFoldDB" id="A0A4U1BLX1"/>
<dbReference type="SUPFAM" id="SSF53067">
    <property type="entry name" value="Actin-like ATPase domain"/>
    <property type="match status" value="1"/>
</dbReference>
<comment type="pathway">
    <text evidence="1">Cell wall biogenesis; peptidoglycan recycling.</text>
</comment>
<dbReference type="EC" id="2.7.1.170" evidence="1"/>
<reference evidence="2 3" key="1">
    <citation type="submission" date="2019-04" db="EMBL/GenBank/DDBJ databases">
        <authorList>
            <person name="Hwang J.C."/>
        </authorList>
    </citation>
    <scope>NUCLEOTIDE SEQUENCE [LARGE SCALE GENOMIC DNA]</scope>
    <source>
        <strain evidence="2 3">IMCC35002</strain>
    </source>
</reference>
<dbReference type="HAMAP" id="MF_01270">
    <property type="entry name" value="AnhMurNAc_kinase"/>
    <property type="match status" value="1"/>
</dbReference>
<dbReference type="Pfam" id="PF03702">
    <property type="entry name" value="AnmK"/>
    <property type="match status" value="1"/>
</dbReference>
<dbReference type="GO" id="GO:0016301">
    <property type="term" value="F:kinase activity"/>
    <property type="evidence" value="ECO:0007669"/>
    <property type="project" value="UniProtKB-KW"/>
</dbReference>
<comment type="caution">
    <text evidence="2">The sequence shown here is derived from an EMBL/GenBank/DDBJ whole genome shotgun (WGS) entry which is preliminary data.</text>
</comment>
<dbReference type="InterPro" id="IPR043129">
    <property type="entry name" value="ATPase_NBD"/>
</dbReference>
<protein>
    <recommendedName>
        <fullName evidence="1">Anhydro-N-acetylmuramic acid kinase</fullName>
        <ecNumber evidence="1">2.7.1.170</ecNumber>
    </recommendedName>
    <alternativeName>
        <fullName evidence="1">AnhMurNAc kinase</fullName>
    </alternativeName>
</protein>
<name>A0A4U1BLX1_9GAMM</name>
<keyword evidence="3" id="KW-1185">Reference proteome</keyword>
<dbReference type="InterPro" id="IPR005338">
    <property type="entry name" value="Anhydro_N_Ac-Mur_kinase"/>
</dbReference>
<dbReference type="GO" id="GO:0097175">
    <property type="term" value="P:1,6-anhydro-N-acetyl-beta-muramic acid catabolic process"/>
    <property type="evidence" value="ECO:0007669"/>
    <property type="project" value="UniProtKB-UniRule"/>
</dbReference>
<comment type="similarity">
    <text evidence="1">Belongs to the anhydro-N-acetylmuramic acid kinase family.</text>
</comment>
<dbReference type="EMBL" id="SWCJ01000017">
    <property type="protein sequence ID" value="TKB51825.1"/>
    <property type="molecule type" value="Genomic_DNA"/>
</dbReference>
<dbReference type="NCBIfam" id="NF007139">
    <property type="entry name" value="PRK09585.1-3"/>
    <property type="match status" value="1"/>
</dbReference>
<accession>A0A4U1BLX1</accession>
<dbReference type="GO" id="GO:0006040">
    <property type="term" value="P:amino sugar metabolic process"/>
    <property type="evidence" value="ECO:0007669"/>
    <property type="project" value="InterPro"/>
</dbReference>
<keyword evidence="1" id="KW-0119">Carbohydrate metabolism</keyword>
<dbReference type="PANTHER" id="PTHR30605:SF0">
    <property type="entry name" value="ANHYDRO-N-ACETYLMURAMIC ACID KINASE"/>
    <property type="match status" value="1"/>
</dbReference>
<evidence type="ECO:0000313" key="3">
    <source>
        <dbReference type="Proteomes" id="UP000305675"/>
    </source>
</evidence>
<dbReference type="UniPathway" id="UPA00343"/>
<dbReference type="GO" id="GO:0016773">
    <property type="term" value="F:phosphotransferase activity, alcohol group as acceptor"/>
    <property type="evidence" value="ECO:0007669"/>
    <property type="project" value="UniProtKB-UniRule"/>
</dbReference>
<keyword evidence="1 2" id="KW-0418">Kinase</keyword>